<feature type="transmembrane region" description="Helical" evidence="7">
    <location>
        <begin position="300"/>
        <end position="319"/>
    </location>
</feature>
<comment type="caution">
    <text evidence="10">The sequence shown here is derived from an EMBL/GenBank/DDBJ whole genome shotgun (WGS) entry which is preliminary data.</text>
</comment>
<feature type="transmembrane region" description="Helical" evidence="7">
    <location>
        <begin position="232"/>
        <end position="254"/>
    </location>
</feature>
<dbReference type="PANTHER" id="PTHR39084:SF1">
    <property type="entry name" value="DUF4010 DOMAIN-CONTAINING PROTEIN"/>
    <property type="match status" value="1"/>
</dbReference>
<accession>A0A1F5BYY1</accession>
<evidence type="ECO:0000256" key="3">
    <source>
        <dbReference type="ARBA" id="ARBA00022475"/>
    </source>
</evidence>
<evidence type="ECO:0000259" key="9">
    <source>
        <dbReference type="Pfam" id="PF13194"/>
    </source>
</evidence>
<evidence type="ECO:0000256" key="7">
    <source>
        <dbReference type="SAM" id="Phobius"/>
    </source>
</evidence>
<evidence type="ECO:0000256" key="5">
    <source>
        <dbReference type="ARBA" id="ARBA00022989"/>
    </source>
</evidence>
<dbReference type="EMBL" id="MEYJ01000020">
    <property type="protein sequence ID" value="OGD35815.1"/>
    <property type="molecule type" value="Genomic_DNA"/>
</dbReference>
<feature type="domain" description="MgtC/SapB/SrpB/YhiD N-terminal" evidence="8">
    <location>
        <begin position="16"/>
        <end position="132"/>
    </location>
</feature>
<feature type="transmembrane region" description="Helical" evidence="7">
    <location>
        <begin position="200"/>
        <end position="220"/>
    </location>
</feature>
<evidence type="ECO:0000313" key="11">
    <source>
        <dbReference type="Proteomes" id="UP000178395"/>
    </source>
</evidence>
<feature type="transmembrane region" description="Helical" evidence="7">
    <location>
        <begin position="362"/>
        <end position="382"/>
    </location>
</feature>
<evidence type="ECO:0000259" key="8">
    <source>
        <dbReference type="Pfam" id="PF02308"/>
    </source>
</evidence>
<proteinExistence type="inferred from homology"/>
<dbReference type="InterPro" id="IPR049177">
    <property type="entry name" value="MgtC_SapB_SrpB_YhiD_N"/>
</dbReference>
<evidence type="ECO:0000256" key="4">
    <source>
        <dbReference type="ARBA" id="ARBA00022692"/>
    </source>
</evidence>
<feature type="transmembrane region" description="Helical" evidence="7">
    <location>
        <begin position="331"/>
        <end position="350"/>
    </location>
</feature>
<feature type="transmembrane region" description="Helical" evidence="7">
    <location>
        <begin position="6"/>
        <end position="25"/>
    </location>
</feature>
<dbReference type="PANTHER" id="PTHR39084">
    <property type="entry name" value="MEMBRANE PROTEIN-RELATED"/>
    <property type="match status" value="1"/>
</dbReference>
<feature type="transmembrane region" description="Helical" evidence="7">
    <location>
        <begin position="37"/>
        <end position="53"/>
    </location>
</feature>
<sequence>MQLVSFVLEAFIWKSLLAIAIGGLIGLEREKKEHHVIGFRTFALTGFLGMLLTSTTQNAYAVALGLAGVFALAALYYMQRARHTGAWGVTTTIMLPTTYVLGALVGTGFFIEAGLAAIIAVFLLVEGSQLHNITQKVSKSEIIDLLLFALIAFIIYPQLPAKPLELLGQDVNLRFFWIIVVSITAISFGGFVLTKYVGKQALSLASFFGGFVSSVAVVAVMSEKAKNHYQSLLRVLASAAAGSVASDAILLAIISPALLYAALPTTTAFFAAFAIAAGFYSKKAKKIELEHSKRPLSLKFITEFSAALFLVSWLLNWTVENAPAEFVVVSSFLGGILSSTSVFASMALLYNSGAVNTQTAALSLFAALAASLAAKLAIAGFATGKWREMLEPGILIYAAGIAGVMANILLS</sequence>
<dbReference type="Pfam" id="PF13194">
    <property type="entry name" value="DUF4010"/>
    <property type="match status" value="1"/>
</dbReference>
<dbReference type="PRINTS" id="PR01837">
    <property type="entry name" value="MGTCSAPBPROT"/>
</dbReference>
<dbReference type="AlphaFoldDB" id="A0A1F5BYY1"/>
<reference evidence="10 11" key="1">
    <citation type="journal article" date="2016" name="Nat. Commun.">
        <title>Thousands of microbial genomes shed light on interconnected biogeochemical processes in an aquifer system.</title>
        <authorList>
            <person name="Anantharaman K."/>
            <person name="Brown C.T."/>
            <person name="Hug L.A."/>
            <person name="Sharon I."/>
            <person name="Castelle C.J."/>
            <person name="Probst A.J."/>
            <person name="Thomas B.C."/>
            <person name="Singh A."/>
            <person name="Wilkins M.J."/>
            <person name="Karaoz U."/>
            <person name="Brodie E.L."/>
            <person name="Williams K.H."/>
            <person name="Hubbard S.S."/>
            <person name="Banfield J.F."/>
        </authorList>
    </citation>
    <scope>NUCLEOTIDE SEQUENCE [LARGE SCALE GENOMIC DNA]</scope>
</reference>
<feature type="transmembrane region" description="Helical" evidence="7">
    <location>
        <begin position="142"/>
        <end position="159"/>
    </location>
</feature>
<evidence type="ECO:0000313" key="10">
    <source>
        <dbReference type="EMBL" id="OGD35815.1"/>
    </source>
</evidence>
<feature type="transmembrane region" description="Helical" evidence="7">
    <location>
        <begin position="99"/>
        <end position="122"/>
    </location>
</feature>
<protein>
    <submittedName>
        <fullName evidence="10">Uncharacterized protein</fullName>
    </submittedName>
</protein>
<evidence type="ECO:0000256" key="6">
    <source>
        <dbReference type="ARBA" id="ARBA00023136"/>
    </source>
</evidence>
<name>A0A1F5BYY1_9BACT</name>
<feature type="transmembrane region" description="Helical" evidence="7">
    <location>
        <begin position="59"/>
        <end position="78"/>
    </location>
</feature>
<dbReference type="InterPro" id="IPR003416">
    <property type="entry name" value="MgtC/SapB/SrpB/YhiD_fam"/>
</dbReference>
<dbReference type="GO" id="GO:0005886">
    <property type="term" value="C:plasma membrane"/>
    <property type="evidence" value="ECO:0007669"/>
    <property type="project" value="UniProtKB-SubCell"/>
</dbReference>
<comment type="subcellular location">
    <subcellularLocation>
        <location evidence="1">Cell membrane</location>
        <topology evidence="1">Multi-pass membrane protein</topology>
    </subcellularLocation>
</comment>
<feature type="transmembrane region" description="Helical" evidence="7">
    <location>
        <begin position="394"/>
        <end position="410"/>
    </location>
</feature>
<keyword evidence="6 7" id="KW-0472">Membrane</keyword>
<dbReference type="InterPro" id="IPR025105">
    <property type="entry name" value="DUF4010"/>
</dbReference>
<evidence type="ECO:0000256" key="1">
    <source>
        <dbReference type="ARBA" id="ARBA00004651"/>
    </source>
</evidence>
<keyword evidence="4 7" id="KW-0812">Transmembrane</keyword>
<dbReference type="Proteomes" id="UP000178395">
    <property type="component" value="Unassembled WGS sequence"/>
</dbReference>
<keyword evidence="3" id="KW-1003">Cell membrane</keyword>
<keyword evidence="5 7" id="KW-1133">Transmembrane helix</keyword>
<feature type="domain" description="DUF4010" evidence="9">
    <location>
        <begin position="181"/>
        <end position="380"/>
    </location>
</feature>
<organism evidence="10 11">
    <name type="scientific">Candidatus Azambacteria bacterium RIFCSPHIGHO2_01_46_10</name>
    <dbReference type="NCBI Taxonomy" id="1797293"/>
    <lineage>
        <taxon>Bacteria</taxon>
        <taxon>Candidatus Azamiibacteriota</taxon>
    </lineage>
</organism>
<comment type="similarity">
    <text evidence="2">Belongs to the MgtC/SapB family.</text>
</comment>
<feature type="transmembrane region" description="Helical" evidence="7">
    <location>
        <begin position="260"/>
        <end position="280"/>
    </location>
</feature>
<feature type="transmembrane region" description="Helical" evidence="7">
    <location>
        <begin position="171"/>
        <end position="194"/>
    </location>
</feature>
<dbReference type="Pfam" id="PF02308">
    <property type="entry name" value="MgtC"/>
    <property type="match status" value="1"/>
</dbReference>
<evidence type="ECO:0000256" key="2">
    <source>
        <dbReference type="ARBA" id="ARBA00009298"/>
    </source>
</evidence>
<gene>
    <name evidence="10" type="ORF">A2W39_01770</name>
</gene>